<dbReference type="OrthoDB" id="9776281at2"/>
<keyword evidence="11" id="KW-1185">Reference proteome</keyword>
<comment type="catalytic activity">
    <reaction evidence="8">
        <text>L-seryl-[protein] + UTP = O-(5'-uridylyl)-L-seryl-[protein] + diphosphate</text>
        <dbReference type="Rhea" id="RHEA:64604"/>
        <dbReference type="Rhea" id="RHEA-COMP:9863"/>
        <dbReference type="Rhea" id="RHEA-COMP:16635"/>
        <dbReference type="ChEBI" id="CHEBI:29999"/>
        <dbReference type="ChEBI" id="CHEBI:33019"/>
        <dbReference type="ChEBI" id="CHEBI:46398"/>
        <dbReference type="ChEBI" id="CHEBI:156051"/>
    </reaction>
</comment>
<dbReference type="EC" id="2.7.7.108" evidence="8"/>
<evidence type="ECO:0000313" key="11">
    <source>
        <dbReference type="Proteomes" id="UP000321525"/>
    </source>
</evidence>
<organism evidence="10 12">
    <name type="scientific">Colwellia hornerae</name>
    <dbReference type="NCBI Taxonomy" id="89402"/>
    <lineage>
        <taxon>Bacteria</taxon>
        <taxon>Pseudomonadati</taxon>
        <taxon>Pseudomonadota</taxon>
        <taxon>Gammaproteobacteria</taxon>
        <taxon>Alteromonadales</taxon>
        <taxon>Colwelliaceae</taxon>
        <taxon>Colwellia</taxon>
    </lineage>
</organism>
<dbReference type="GO" id="GO:0070733">
    <property type="term" value="F:AMPylase activity"/>
    <property type="evidence" value="ECO:0007669"/>
    <property type="project" value="UniProtKB-EC"/>
</dbReference>
<comment type="cofactor">
    <cofactor evidence="8">
        <name>Mg(2+)</name>
        <dbReference type="ChEBI" id="CHEBI:18420"/>
    </cofactor>
    <cofactor evidence="8">
        <name>Mn(2+)</name>
        <dbReference type="ChEBI" id="CHEBI:29035"/>
    </cofactor>
</comment>
<dbReference type="RefSeq" id="WP_146796284.1">
    <property type="nucleotide sequence ID" value="NZ_VOLP01000001.1"/>
</dbReference>
<feature type="binding site" evidence="8">
    <location>
        <position position="126"/>
    </location>
    <ligand>
        <name>ATP</name>
        <dbReference type="ChEBI" id="CHEBI:30616"/>
    </ligand>
</feature>
<evidence type="ECO:0000256" key="2">
    <source>
        <dbReference type="ARBA" id="ARBA00022679"/>
    </source>
</evidence>
<evidence type="ECO:0000256" key="3">
    <source>
        <dbReference type="ARBA" id="ARBA00022695"/>
    </source>
</evidence>
<comment type="caution">
    <text evidence="10">The sequence shown here is derived from an EMBL/GenBank/DDBJ whole genome shotgun (WGS) entry which is preliminary data.</text>
</comment>
<keyword evidence="7 8" id="KW-0460">Magnesium</keyword>
<accession>A0A5C6Q9R2</accession>
<feature type="binding site" evidence="8">
    <location>
        <position position="203"/>
    </location>
    <ligand>
        <name>ATP</name>
        <dbReference type="ChEBI" id="CHEBI:30616"/>
    </ligand>
</feature>
<feature type="binding site" evidence="8">
    <location>
        <position position="105"/>
    </location>
    <ligand>
        <name>ATP</name>
        <dbReference type="ChEBI" id="CHEBI:30616"/>
    </ligand>
</feature>
<comment type="catalytic activity">
    <reaction evidence="8">
        <text>L-tyrosyl-[protein] + ATP = O-(5'-adenylyl)-L-tyrosyl-[protein] + diphosphate</text>
        <dbReference type="Rhea" id="RHEA:54288"/>
        <dbReference type="Rhea" id="RHEA-COMP:10136"/>
        <dbReference type="Rhea" id="RHEA-COMP:13846"/>
        <dbReference type="ChEBI" id="CHEBI:30616"/>
        <dbReference type="ChEBI" id="CHEBI:33019"/>
        <dbReference type="ChEBI" id="CHEBI:46858"/>
        <dbReference type="ChEBI" id="CHEBI:83624"/>
        <dbReference type="EC" id="2.7.7.108"/>
    </reaction>
</comment>
<evidence type="ECO:0000256" key="7">
    <source>
        <dbReference type="ARBA" id="ARBA00022842"/>
    </source>
</evidence>
<feature type="active site" description="Proton acceptor" evidence="8">
    <location>
        <position position="277"/>
    </location>
</feature>
<feature type="binding site" evidence="8">
    <location>
        <position position="139"/>
    </location>
    <ligand>
        <name>ATP</name>
        <dbReference type="ChEBI" id="CHEBI:30616"/>
    </ligand>
</feature>
<evidence type="ECO:0000256" key="8">
    <source>
        <dbReference type="HAMAP-Rule" id="MF_00692"/>
    </source>
</evidence>
<dbReference type="Pfam" id="PF02696">
    <property type="entry name" value="SelO"/>
    <property type="match status" value="1"/>
</dbReference>
<dbReference type="EMBL" id="VOLQ01000021">
    <property type="protein sequence ID" value="TWX65795.1"/>
    <property type="molecule type" value="Genomic_DNA"/>
</dbReference>
<comment type="function">
    <text evidence="8">Nucleotidyltransferase involved in the post-translational modification of proteins. It can catalyze the addition of adenosine monophosphate (AMP) or uridine monophosphate (UMP) to a protein, resulting in modifications known as AMPylation and UMPylation.</text>
</comment>
<reference evidence="10 12" key="1">
    <citation type="submission" date="2019-07" db="EMBL/GenBank/DDBJ databases">
        <title>Genomes of sea-ice associated Colwellia species.</title>
        <authorList>
            <person name="Bowman J.P."/>
        </authorList>
    </citation>
    <scope>NUCLEOTIDE SEQUENCE [LARGE SCALE GENOMIC DNA]</scope>
    <source>
        <strain evidence="9 11">ACAM 607</strain>
        <strain evidence="10 12">IC036</strain>
    </source>
</reference>
<dbReference type="Proteomes" id="UP000321525">
    <property type="component" value="Unassembled WGS sequence"/>
</dbReference>
<comment type="catalytic activity">
    <reaction evidence="8">
        <text>L-seryl-[protein] + ATP = 3-O-(5'-adenylyl)-L-seryl-[protein] + diphosphate</text>
        <dbReference type="Rhea" id="RHEA:58120"/>
        <dbReference type="Rhea" id="RHEA-COMP:9863"/>
        <dbReference type="Rhea" id="RHEA-COMP:15073"/>
        <dbReference type="ChEBI" id="CHEBI:29999"/>
        <dbReference type="ChEBI" id="CHEBI:30616"/>
        <dbReference type="ChEBI" id="CHEBI:33019"/>
        <dbReference type="ChEBI" id="CHEBI:142516"/>
        <dbReference type="EC" id="2.7.7.108"/>
    </reaction>
</comment>
<protein>
    <recommendedName>
        <fullName evidence="8">Protein nucleotidyltransferase YdiU</fullName>
        <ecNumber evidence="8">2.7.7.-</ecNumber>
    </recommendedName>
    <alternativeName>
        <fullName evidence="8">Protein adenylyltransferase YdiU</fullName>
        <ecNumber evidence="8">2.7.7.108</ecNumber>
    </alternativeName>
    <alternativeName>
        <fullName evidence="8">Protein uridylyltransferase YdiU</fullName>
        <ecNumber evidence="8">2.7.7.-</ecNumber>
    </alternativeName>
</protein>
<evidence type="ECO:0000256" key="5">
    <source>
        <dbReference type="ARBA" id="ARBA00022741"/>
    </source>
</evidence>
<dbReference type="NCBIfam" id="NF000658">
    <property type="entry name" value="PRK00029.1"/>
    <property type="match status" value="1"/>
</dbReference>
<keyword evidence="6 8" id="KW-0067">ATP-binding</keyword>
<gene>
    <name evidence="8" type="primary">ydiU</name>
    <name evidence="8" type="synonym">selO</name>
    <name evidence="9" type="ORF">ESZ26_00995</name>
    <name evidence="10" type="ORF">ESZ27_11725</name>
</gene>
<dbReference type="PANTHER" id="PTHR32057:SF14">
    <property type="entry name" value="PROTEIN ADENYLYLTRANSFERASE SELO, MITOCHONDRIAL"/>
    <property type="match status" value="1"/>
</dbReference>
<name>A0A5C6Q9R2_9GAMM</name>
<dbReference type="AlphaFoldDB" id="A0A5C6Q9R2"/>
<dbReference type="HAMAP" id="MF_00692">
    <property type="entry name" value="SelO"/>
    <property type="match status" value="1"/>
</dbReference>
<feature type="binding site" evidence="8">
    <location>
        <position position="106"/>
    </location>
    <ligand>
        <name>ATP</name>
        <dbReference type="ChEBI" id="CHEBI:30616"/>
    </ligand>
</feature>
<feature type="binding site" evidence="8">
    <location>
        <position position="196"/>
    </location>
    <ligand>
        <name>ATP</name>
        <dbReference type="ChEBI" id="CHEBI:30616"/>
    </ligand>
</feature>
<keyword evidence="4 8" id="KW-0479">Metal-binding</keyword>
<keyword evidence="5 8" id="KW-0547">Nucleotide-binding</keyword>
<comment type="catalytic activity">
    <reaction evidence="8">
        <text>L-threonyl-[protein] + ATP = 3-O-(5'-adenylyl)-L-threonyl-[protein] + diphosphate</text>
        <dbReference type="Rhea" id="RHEA:54292"/>
        <dbReference type="Rhea" id="RHEA-COMP:11060"/>
        <dbReference type="Rhea" id="RHEA-COMP:13847"/>
        <dbReference type="ChEBI" id="CHEBI:30013"/>
        <dbReference type="ChEBI" id="CHEBI:30616"/>
        <dbReference type="ChEBI" id="CHEBI:33019"/>
        <dbReference type="ChEBI" id="CHEBI:138113"/>
        <dbReference type="EC" id="2.7.7.108"/>
    </reaction>
</comment>
<feature type="binding site" evidence="8">
    <location>
        <position position="287"/>
    </location>
    <ligand>
        <name>ATP</name>
        <dbReference type="ChEBI" id="CHEBI:30616"/>
    </ligand>
</feature>
<dbReference type="PANTHER" id="PTHR32057">
    <property type="entry name" value="PROTEIN ADENYLYLTRANSFERASE SELO, MITOCHONDRIAL"/>
    <property type="match status" value="1"/>
</dbReference>
<comment type="catalytic activity">
    <reaction evidence="8">
        <text>L-tyrosyl-[protein] + UTP = O-(5'-uridylyl)-L-tyrosyl-[protein] + diphosphate</text>
        <dbReference type="Rhea" id="RHEA:83887"/>
        <dbReference type="Rhea" id="RHEA-COMP:10136"/>
        <dbReference type="Rhea" id="RHEA-COMP:20238"/>
        <dbReference type="ChEBI" id="CHEBI:33019"/>
        <dbReference type="ChEBI" id="CHEBI:46398"/>
        <dbReference type="ChEBI" id="CHEBI:46858"/>
        <dbReference type="ChEBI" id="CHEBI:90602"/>
    </reaction>
</comment>
<keyword evidence="2 8" id="KW-0808">Transferase</keyword>
<evidence type="ECO:0000313" key="12">
    <source>
        <dbReference type="Proteomes" id="UP000321917"/>
    </source>
</evidence>
<dbReference type="EC" id="2.7.7.-" evidence="8"/>
<keyword evidence="8" id="KW-0464">Manganese</keyword>
<comment type="catalytic activity">
    <reaction evidence="8">
        <text>L-histidyl-[protein] + UTP = N(tele)-(5'-uridylyl)-L-histidyl-[protein] + diphosphate</text>
        <dbReference type="Rhea" id="RHEA:83891"/>
        <dbReference type="Rhea" id="RHEA-COMP:9745"/>
        <dbReference type="Rhea" id="RHEA-COMP:20239"/>
        <dbReference type="ChEBI" id="CHEBI:29979"/>
        <dbReference type="ChEBI" id="CHEBI:33019"/>
        <dbReference type="ChEBI" id="CHEBI:46398"/>
        <dbReference type="ChEBI" id="CHEBI:233474"/>
    </reaction>
</comment>
<feature type="binding site" evidence="8">
    <location>
        <position position="278"/>
    </location>
    <ligand>
        <name>Mg(2+)</name>
        <dbReference type="ChEBI" id="CHEBI:18420"/>
    </ligand>
</feature>
<sequence>MSYLDFNIENSFSSQLPEDLEESIFPHQVHAAAFSWVTPKRTSNPQLVTSSRDVASILGLSEEQLKSDEFLQLFTGNVVPEGFAPYAMCYGGHQFGHWAGQLGDGRAINLAEVNTPLHGHKVLQLKGAGPTPFSRTADGLAVLRSSVREFLCSEAMFHLGIPTTRALSLSLTGDSVVRDMFYNGNAKAELGAVVCRVSSSFMRFGSIELPAYRKDKALLKQLVDYSIKRDFPHLLNDHENDSVRRYLAWFDEIAQRTCRLMVHWMRVGFVHGVMNTDNMSLIGETIDYGPYGWIDNFDLSWTPNTTDAQGKRYSFGKQGEISQWNLFQLANAIYPLIEESAPLEVVLNNYSKTYQQQWHEMMSNKLGISAEDINHKADTELFLALETLLGDIETDMTIFYRLLADFSYDEKVKANNVNHFADCFYLDEQLTSEHQARFSSWLESYANRIQHDEKTAAQRKTAMNNVNPKYVLRNYLAQQAIELAEQGDFSQLHELQKVLEKPYDEQVEFHHYSEKRPEWARNKAGCSMLSCSS</sequence>
<dbReference type="EMBL" id="VOLR01000001">
    <property type="protein sequence ID" value="TWX62920.1"/>
    <property type="molecule type" value="Genomic_DNA"/>
</dbReference>
<evidence type="ECO:0000256" key="4">
    <source>
        <dbReference type="ARBA" id="ARBA00022723"/>
    </source>
</evidence>
<evidence type="ECO:0000256" key="6">
    <source>
        <dbReference type="ARBA" id="ARBA00022840"/>
    </source>
</evidence>
<evidence type="ECO:0000313" key="10">
    <source>
        <dbReference type="EMBL" id="TWX65795.1"/>
    </source>
</evidence>
<proteinExistence type="inferred from homology"/>
<dbReference type="GO" id="GO:0000287">
    <property type="term" value="F:magnesium ion binding"/>
    <property type="evidence" value="ECO:0007669"/>
    <property type="project" value="UniProtKB-UniRule"/>
</dbReference>
<dbReference type="Proteomes" id="UP000321917">
    <property type="component" value="Unassembled WGS sequence"/>
</dbReference>
<evidence type="ECO:0000313" key="9">
    <source>
        <dbReference type="EMBL" id="TWX62920.1"/>
    </source>
</evidence>
<keyword evidence="3 8" id="KW-0548">Nucleotidyltransferase</keyword>
<dbReference type="GO" id="GO:0030145">
    <property type="term" value="F:manganese ion binding"/>
    <property type="evidence" value="ECO:0007669"/>
    <property type="project" value="UniProtKB-UniRule"/>
</dbReference>
<feature type="binding site" evidence="8">
    <location>
        <position position="287"/>
    </location>
    <ligand>
        <name>Mg(2+)</name>
        <dbReference type="ChEBI" id="CHEBI:18420"/>
    </ligand>
</feature>
<dbReference type="InterPro" id="IPR003846">
    <property type="entry name" value="SelO"/>
</dbReference>
<feature type="binding site" evidence="8">
    <location>
        <position position="138"/>
    </location>
    <ligand>
        <name>ATP</name>
        <dbReference type="ChEBI" id="CHEBI:30616"/>
    </ligand>
</feature>
<dbReference type="GO" id="GO:0005524">
    <property type="term" value="F:ATP binding"/>
    <property type="evidence" value="ECO:0007669"/>
    <property type="project" value="UniProtKB-UniRule"/>
</dbReference>
<feature type="binding site" evidence="8">
    <location>
        <position position="103"/>
    </location>
    <ligand>
        <name>ATP</name>
        <dbReference type="ChEBI" id="CHEBI:30616"/>
    </ligand>
</feature>
<comment type="similarity">
    <text evidence="1 8">Belongs to the SELO family.</text>
</comment>
<evidence type="ECO:0000256" key="1">
    <source>
        <dbReference type="ARBA" id="ARBA00009747"/>
    </source>
</evidence>